<comment type="similarity">
    <text evidence="2">Belongs to the PPR family. P subfamily.</text>
</comment>
<dbReference type="GO" id="GO:0015979">
    <property type="term" value="P:photosynthesis"/>
    <property type="evidence" value="ECO:0007669"/>
    <property type="project" value="UniProtKB-KW"/>
</dbReference>
<dbReference type="Gene3D" id="1.20.120.290">
    <property type="entry name" value="Oxygen-evolving enhancer protein 3 (PsbQ), four-helix up-down bundle"/>
    <property type="match status" value="1"/>
</dbReference>
<evidence type="ECO:0000313" key="16">
    <source>
        <dbReference type="EMBL" id="KAF4379159.1"/>
    </source>
</evidence>
<dbReference type="GO" id="GO:0009570">
    <property type="term" value="C:chloroplast stroma"/>
    <property type="evidence" value="ECO:0007669"/>
    <property type="project" value="TreeGrafter"/>
</dbReference>
<dbReference type="Proteomes" id="UP000583929">
    <property type="component" value="Unassembled WGS sequence"/>
</dbReference>
<evidence type="ECO:0000256" key="6">
    <source>
        <dbReference type="ARBA" id="ARBA00022737"/>
    </source>
</evidence>
<dbReference type="Pfam" id="PF13041">
    <property type="entry name" value="PPR_2"/>
    <property type="match status" value="2"/>
</dbReference>
<dbReference type="InterPro" id="IPR002885">
    <property type="entry name" value="PPR_rpt"/>
</dbReference>
<feature type="repeat" description="PPR" evidence="14">
    <location>
        <begin position="179"/>
        <end position="213"/>
    </location>
</feature>
<evidence type="ECO:0000259" key="15">
    <source>
        <dbReference type="PROSITE" id="PS50828"/>
    </source>
</evidence>
<feature type="repeat" description="PPR" evidence="14">
    <location>
        <begin position="319"/>
        <end position="353"/>
    </location>
</feature>
<sequence length="1040" mass="115374">MAYSLCSSHSPIVHERHTLSLSLSSTKNPRIRNFNHPSKLNFLSSQYKTPSLQISHVSVHDPVTEETKNEVVGEAATTGNPDGNYGSSSKSYIWVNPRSPRAPQLRKKSYHTRYTNLVEVAESLNSCNANEDEVLKVLGTLSGKLLEQDAVVILNNMVNAEIAVLALKYFQQNLKPEREVILYNVTLKVFRKSKNLPGAEKLFDEMLKKGIKPDNVTFSTMISCARISSLPEKAVEWFEKMSSFGCDPDDVTYSAMIDAYGRAGNVDMAFSLYDRARTEKWRIDRVTFSTLIRIHGQSGNYDGCLNVFEEMKAIGVKPNVVVYNTLLDAMGRAKRPWQAKKIYQEMISSGFEPSFVTYAALLRAFGRSRYGDDCVNVYKEMKEKGMKLNVILYNTILSMCADLGYTDEAISIFEDLKSSETMPDSWTFSSMITIYSCSGQVPEAEAMLNEMLKAGFAPNIFVLTSLIQCYGKAKRIDDVVKTFNDLLELDISPDERFCGCLLNVMTQTPKEELSKLTACIEIAYPKLGYVVKLLLEDDNSENFKNEASELFETVGADVRKAYCNCLIDLSMNLDQLDRACEILNIGVTQEVYTDIQTRSPSQWSLNLKGLSLGAALTALHVWINDLTKILESGEEFPPLLGINTGHGKHKYSDKGFTLAGVFDSRLKELNAPFHEAPDNAGWFLTTKVAAKSWLESRKSSELQDSGSYDKGVAVGTLILLLSQSCIEYGTNKGLVSEISFLCIAPVCCQFHRRCCTWSVWKVDDLVGHVDRFKIAAIANLVHHVNVINTIVASTATGEDYQQHRVVEKMAHAMASMAGLHGSSQTVLEGSIQLSGSNRLNIVSNNRALNNRTGFTVRAQQGSTETETSSRRAVLGLVAAGLASGSFVQAVFAEARSIKVGPPPPPSGGLPGTLNSDEARDLNLPLKNRFFLQPLTPSEAAQRTKESAKEIVNVKGLIEKKAWPYVQNDLRLRAEYLRYDLNTIISSKSKEEKKPLKELAGKLFQDINNLDYAAKIKSSTEAEKYYAETVSTLNSVLAKLG</sequence>
<keyword evidence="10" id="KW-0604">Photosystem II</keyword>
<dbReference type="InterPro" id="IPR002625">
    <property type="entry name" value="Smr_dom"/>
</dbReference>
<dbReference type="PROSITE" id="PS51375">
    <property type="entry name" value="PPR"/>
    <property type="match status" value="9"/>
</dbReference>
<evidence type="ECO:0000256" key="11">
    <source>
        <dbReference type="ARBA" id="ARBA00035649"/>
    </source>
</evidence>
<keyword evidence="7" id="KW-0809">Transit peptide</keyword>
<keyword evidence="5" id="KW-0934">Plastid</keyword>
<dbReference type="AlphaFoldDB" id="A0A7J6GAL5"/>
<evidence type="ECO:0000256" key="4">
    <source>
        <dbReference type="ARBA" id="ARBA00022531"/>
    </source>
</evidence>
<name>A0A7J6GAL5_CANSA</name>
<evidence type="ECO:0000313" key="17">
    <source>
        <dbReference type="Proteomes" id="UP000583929"/>
    </source>
</evidence>
<dbReference type="SUPFAM" id="SSF81901">
    <property type="entry name" value="HCP-like"/>
    <property type="match status" value="1"/>
</dbReference>
<keyword evidence="3" id="KW-0150">Chloroplast</keyword>
<dbReference type="InterPro" id="IPR008797">
    <property type="entry name" value="PSII_PsbQ"/>
</dbReference>
<keyword evidence="6" id="KW-0677">Repeat</keyword>
<keyword evidence="4" id="KW-0602">Photosynthesis</keyword>
<dbReference type="PANTHER" id="PTHR47447">
    <property type="entry name" value="OS03G0856100 PROTEIN"/>
    <property type="match status" value="1"/>
</dbReference>
<evidence type="ECO:0000256" key="13">
    <source>
        <dbReference type="ARBA" id="ARBA00081835"/>
    </source>
</evidence>
<dbReference type="SUPFAM" id="SSF101112">
    <property type="entry name" value="Oxygen-evolving enhancer protein 3"/>
    <property type="match status" value="1"/>
</dbReference>
<keyword evidence="8" id="KW-0793">Thylakoid</keyword>
<feature type="repeat" description="PPR" evidence="14">
    <location>
        <begin position="214"/>
        <end position="248"/>
    </location>
</feature>
<dbReference type="GO" id="GO:0009535">
    <property type="term" value="C:chloroplast thylakoid membrane"/>
    <property type="evidence" value="ECO:0007669"/>
    <property type="project" value="UniProtKB-SubCell"/>
</dbReference>
<dbReference type="Pfam" id="PF01535">
    <property type="entry name" value="PPR"/>
    <property type="match status" value="1"/>
</dbReference>
<proteinExistence type="inferred from homology"/>
<dbReference type="GO" id="GO:0009654">
    <property type="term" value="C:photosystem II oxygen evolving complex"/>
    <property type="evidence" value="ECO:0007669"/>
    <property type="project" value="InterPro"/>
</dbReference>
<evidence type="ECO:0000256" key="14">
    <source>
        <dbReference type="PROSITE-ProRule" id="PRU00708"/>
    </source>
</evidence>
<keyword evidence="17" id="KW-1185">Reference proteome</keyword>
<reference evidence="16 17" key="1">
    <citation type="journal article" date="2020" name="bioRxiv">
        <title>Sequence and annotation of 42 cannabis genomes reveals extensive copy number variation in cannabinoid synthesis and pathogen resistance genes.</title>
        <authorList>
            <person name="Mckernan K.J."/>
            <person name="Helbert Y."/>
            <person name="Kane L.T."/>
            <person name="Ebling H."/>
            <person name="Zhang L."/>
            <person name="Liu B."/>
            <person name="Eaton Z."/>
            <person name="Mclaughlin S."/>
            <person name="Kingan S."/>
            <person name="Baybayan P."/>
            <person name="Concepcion G."/>
            <person name="Jordan M."/>
            <person name="Riva A."/>
            <person name="Barbazuk W."/>
            <person name="Harkins T."/>
        </authorList>
    </citation>
    <scope>NUCLEOTIDE SEQUENCE [LARGE SCALE GENOMIC DNA]</scope>
    <source>
        <strain evidence="17">cv. Jamaican Lion 4</strain>
        <tissue evidence="16">Leaf</tissue>
    </source>
</reference>
<dbReference type="GO" id="GO:0042134">
    <property type="term" value="F:rRNA primary transcript binding"/>
    <property type="evidence" value="ECO:0007669"/>
    <property type="project" value="TreeGrafter"/>
</dbReference>
<feature type="domain" description="Smr" evidence="15">
    <location>
        <begin position="605"/>
        <end position="691"/>
    </location>
</feature>
<evidence type="ECO:0000256" key="5">
    <source>
        <dbReference type="ARBA" id="ARBA00022640"/>
    </source>
</evidence>
<feature type="repeat" description="PPR" evidence="14">
    <location>
        <begin position="424"/>
        <end position="458"/>
    </location>
</feature>
<evidence type="ECO:0000256" key="1">
    <source>
        <dbReference type="ARBA" id="ARBA00004334"/>
    </source>
</evidence>
<dbReference type="GO" id="GO:0005509">
    <property type="term" value="F:calcium ion binding"/>
    <property type="evidence" value="ECO:0007669"/>
    <property type="project" value="InterPro"/>
</dbReference>
<dbReference type="FunFam" id="1.25.40.10:FF:000485">
    <property type="entry name" value="pentatricopeptide repeat-containing protein At4g16390, chloroplastic"/>
    <property type="match status" value="1"/>
</dbReference>
<evidence type="ECO:0000256" key="10">
    <source>
        <dbReference type="ARBA" id="ARBA00023276"/>
    </source>
</evidence>
<dbReference type="InterPro" id="IPR033443">
    <property type="entry name" value="PROP1-like_PPR_dom"/>
</dbReference>
<protein>
    <recommendedName>
        <fullName evidence="12">16 kDa subunit of oxygen evolving system of photosystem II</fullName>
    </recommendedName>
    <alternativeName>
        <fullName evidence="13">OEC 16 kDa subunit</fullName>
    </alternativeName>
</protein>
<dbReference type="InterPro" id="IPR023222">
    <property type="entry name" value="PsbQ-like_dom_sf"/>
</dbReference>
<dbReference type="Pfam" id="PF05757">
    <property type="entry name" value="PsbQ"/>
    <property type="match status" value="1"/>
</dbReference>
<evidence type="ECO:0000256" key="3">
    <source>
        <dbReference type="ARBA" id="ARBA00022528"/>
    </source>
</evidence>
<dbReference type="PROSITE" id="PS50828">
    <property type="entry name" value="SMR"/>
    <property type="match status" value="1"/>
</dbReference>
<dbReference type="GO" id="GO:0045727">
    <property type="term" value="P:positive regulation of translation"/>
    <property type="evidence" value="ECO:0007669"/>
    <property type="project" value="TreeGrafter"/>
</dbReference>
<dbReference type="SMART" id="SM00463">
    <property type="entry name" value="SMR"/>
    <property type="match status" value="1"/>
</dbReference>
<dbReference type="FunFam" id="1.20.120.290:FF:000001">
    <property type="entry name" value="Oxygen-evolving enhancer protein 3"/>
    <property type="match status" value="1"/>
</dbReference>
<evidence type="ECO:0000256" key="9">
    <source>
        <dbReference type="ARBA" id="ARBA00023136"/>
    </source>
</evidence>
<dbReference type="GO" id="GO:0003729">
    <property type="term" value="F:mRNA binding"/>
    <property type="evidence" value="ECO:0007669"/>
    <property type="project" value="TreeGrafter"/>
</dbReference>
<dbReference type="PANTHER" id="PTHR47447:SF12">
    <property type="entry name" value="PENTATRICOPEPTIDE REPEAT-CONTAINING PROTEIN ATP4 HOMOLOG, CHLOROPLASTIC"/>
    <property type="match status" value="1"/>
</dbReference>
<evidence type="ECO:0000256" key="12">
    <source>
        <dbReference type="ARBA" id="ARBA00080910"/>
    </source>
</evidence>
<comment type="subcellular location">
    <subcellularLocation>
        <location evidence="1">Plastid</location>
        <location evidence="1">Chloroplast thylakoid membrane</location>
    </subcellularLocation>
</comment>
<feature type="repeat" description="PPR" evidence="14">
    <location>
        <begin position="459"/>
        <end position="493"/>
    </location>
</feature>
<dbReference type="FunFam" id="1.25.40.10:FF:000423">
    <property type="entry name" value="Pentatricopeptide repeat-containing protein, chloroplastic"/>
    <property type="match status" value="1"/>
</dbReference>
<accession>A0A7J6GAL5</accession>
<dbReference type="Pfam" id="PF17177">
    <property type="entry name" value="PPR_long"/>
    <property type="match status" value="1"/>
</dbReference>
<dbReference type="Gene3D" id="1.25.40.10">
    <property type="entry name" value="Tetratricopeptide repeat domain"/>
    <property type="match status" value="3"/>
</dbReference>
<comment type="caution">
    <text evidence="16">The sequence shown here is derived from an EMBL/GenBank/DDBJ whole genome shotgun (WGS) entry which is preliminary data.</text>
</comment>
<feature type="repeat" description="PPR" evidence="14">
    <location>
        <begin position="249"/>
        <end position="283"/>
    </location>
</feature>
<organism evidence="16 17">
    <name type="scientific">Cannabis sativa</name>
    <name type="common">Hemp</name>
    <name type="synonym">Marijuana</name>
    <dbReference type="NCBI Taxonomy" id="3483"/>
    <lineage>
        <taxon>Eukaryota</taxon>
        <taxon>Viridiplantae</taxon>
        <taxon>Streptophyta</taxon>
        <taxon>Embryophyta</taxon>
        <taxon>Tracheophyta</taxon>
        <taxon>Spermatophyta</taxon>
        <taxon>Magnoliopsida</taxon>
        <taxon>eudicotyledons</taxon>
        <taxon>Gunneridae</taxon>
        <taxon>Pentapetalae</taxon>
        <taxon>rosids</taxon>
        <taxon>fabids</taxon>
        <taxon>Rosales</taxon>
        <taxon>Cannabaceae</taxon>
        <taxon>Cannabis</taxon>
    </lineage>
</organism>
<feature type="repeat" description="PPR" evidence="14">
    <location>
        <begin position="284"/>
        <end position="318"/>
    </location>
</feature>
<gene>
    <name evidence="16" type="ORF">G4B88_010553</name>
</gene>
<feature type="repeat" description="PPR" evidence="14">
    <location>
        <begin position="354"/>
        <end position="388"/>
    </location>
</feature>
<feature type="repeat" description="PPR" evidence="14">
    <location>
        <begin position="389"/>
        <end position="423"/>
    </location>
</feature>
<keyword evidence="9" id="KW-0472">Membrane</keyword>
<comment type="similarity">
    <text evidence="11">Belongs to the PsbQ family.</text>
</comment>
<evidence type="ECO:0000256" key="7">
    <source>
        <dbReference type="ARBA" id="ARBA00022946"/>
    </source>
</evidence>
<dbReference type="GO" id="GO:0019898">
    <property type="term" value="C:extrinsic component of membrane"/>
    <property type="evidence" value="ECO:0007669"/>
    <property type="project" value="InterPro"/>
</dbReference>
<dbReference type="GO" id="GO:0009658">
    <property type="term" value="P:chloroplast organization"/>
    <property type="evidence" value="ECO:0007669"/>
    <property type="project" value="UniProtKB-ARBA"/>
</dbReference>
<evidence type="ECO:0000256" key="8">
    <source>
        <dbReference type="ARBA" id="ARBA00023078"/>
    </source>
</evidence>
<dbReference type="FunFam" id="1.25.40.10:FF:000509">
    <property type="entry name" value="Pentatricopeptide repeat-containing protein At4g16390, chloroplastic"/>
    <property type="match status" value="1"/>
</dbReference>
<dbReference type="NCBIfam" id="TIGR00756">
    <property type="entry name" value="PPR"/>
    <property type="match status" value="9"/>
</dbReference>
<evidence type="ECO:0000256" key="2">
    <source>
        <dbReference type="ARBA" id="ARBA00007626"/>
    </source>
</evidence>
<dbReference type="InterPro" id="IPR011990">
    <property type="entry name" value="TPR-like_helical_dom_sf"/>
</dbReference>
<dbReference type="EMBL" id="JAATIQ010000130">
    <property type="protein sequence ID" value="KAF4379159.1"/>
    <property type="molecule type" value="Genomic_DNA"/>
</dbReference>
<dbReference type="Pfam" id="PF12854">
    <property type="entry name" value="PPR_1"/>
    <property type="match status" value="1"/>
</dbReference>